<gene>
    <name evidence="2" type="ORF">GTA08_BOTSDO06951</name>
    <name evidence="1" type="ORF">GTA08_BOTSDO11144</name>
</gene>
<comment type="caution">
    <text evidence="2">The sequence shown here is derived from an EMBL/GenBank/DDBJ whole genome shotgun (WGS) entry which is preliminary data.</text>
</comment>
<dbReference type="InterPro" id="IPR029063">
    <property type="entry name" value="SAM-dependent_MTases_sf"/>
</dbReference>
<dbReference type="Pfam" id="PF10294">
    <property type="entry name" value="Methyltransf_16"/>
    <property type="match status" value="1"/>
</dbReference>
<dbReference type="Gene3D" id="3.40.50.150">
    <property type="entry name" value="Vaccinia Virus protein VP39"/>
    <property type="match status" value="1"/>
</dbReference>
<dbReference type="GO" id="GO:0008757">
    <property type="term" value="F:S-adenosylmethionine-dependent methyltransferase activity"/>
    <property type="evidence" value="ECO:0007669"/>
    <property type="project" value="UniProtKB-ARBA"/>
</dbReference>
<keyword evidence="2" id="KW-0808">Transferase</keyword>
<keyword evidence="3" id="KW-1185">Reference proteome</keyword>
<dbReference type="PANTHER" id="PTHR14614:SF130">
    <property type="entry name" value="PROTEIN-LYSINE N-METHYLTRANSFERASE EEF2KMT"/>
    <property type="match status" value="1"/>
</dbReference>
<dbReference type="InterPro" id="IPR019410">
    <property type="entry name" value="Methyltransf_16"/>
</dbReference>
<dbReference type="OrthoDB" id="194386at2759"/>
<reference evidence="2 3" key="1">
    <citation type="submission" date="2020-04" db="EMBL/GenBank/DDBJ databases">
        <title>Genome Assembly and Annotation of Botryosphaeria dothidea sdau 11-99, a Latent Pathogen of Apple Fruit Ring Rot in China.</title>
        <authorList>
            <person name="Yu C."/>
            <person name="Diao Y."/>
            <person name="Lu Q."/>
            <person name="Zhao J."/>
            <person name="Cui S."/>
            <person name="Peng C."/>
            <person name="He B."/>
            <person name="Liu H."/>
        </authorList>
    </citation>
    <scope>NUCLEOTIDE SEQUENCE [LARGE SCALE GENOMIC DNA]</scope>
    <source>
        <strain evidence="2">Sdau11-99</strain>
        <strain evidence="3">sdau11-99</strain>
    </source>
</reference>
<dbReference type="GO" id="GO:0005737">
    <property type="term" value="C:cytoplasm"/>
    <property type="evidence" value="ECO:0007669"/>
    <property type="project" value="TreeGrafter"/>
</dbReference>
<evidence type="ECO:0000313" key="1">
    <source>
        <dbReference type="EMBL" id="KAF4301264.1"/>
    </source>
</evidence>
<name>A0A8H4IVG2_9PEZI</name>
<evidence type="ECO:0000313" key="2">
    <source>
        <dbReference type="EMBL" id="KAF4305868.1"/>
    </source>
</evidence>
<proteinExistence type="predicted"/>
<protein>
    <submittedName>
        <fullName evidence="2">Putative Nicotinamide N-methyltransferase</fullName>
    </submittedName>
</protein>
<dbReference type="Proteomes" id="UP000572817">
    <property type="component" value="Unassembled WGS sequence"/>
</dbReference>
<dbReference type="PANTHER" id="PTHR14614">
    <property type="entry name" value="HEPATOCELLULAR CARCINOMA-ASSOCIATED ANTIGEN"/>
    <property type="match status" value="1"/>
</dbReference>
<dbReference type="GO" id="GO:0032259">
    <property type="term" value="P:methylation"/>
    <property type="evidence" value="ECO:0007669"/>
    <property type="project" value="UniProtKB-KW"/>
</dbReference>
<keyword evidence="2" id="KW-0489">Methyltransferase</keyword>
<dbReference type="SUPFAM" id="SSF53335">
    <property type="entry name" value="S-adenosyl-L-methionine-dependent methyltransferases"/>
    <property type="match status" value="1"/>
</dbReference>
<sequence length="348" mass="38649">MKASPNEMQALHIFRAQYFQLSDPAQMRWPEAQLLKRPEAQAWLFEEMFDRDSIQYPPPERYQVRVLKQLVSVIENAIDDPEEDELSDDLMSSLSMLLGSNLPSESASAQTKSYVTYNFGNDRAVTLLESRSVISSSGTTGLRTWEAALHLGTYLASGTGRKWTQGKRVLELGAGTGLLSILCSKHLQAAKATATDGDEGVVDSIKTNLFLNGLDARSNTESIVLRWGWSWALKDSLYYEEGSNDQYDVVLGADVTYDTSVIPVLVFTLADLFQHQPSLQILIAATIRNEKTFEAFEVACGRNKLSLQDIDFAPPHVDDQNGPFYPTSTPIRIVQVSKIGDSDPFAVQ</sequence>
<dbReference type="AlphaFoldDB" id="A0A8H4IVG2"/>
<accession>A0A8H4IVG2</accession>
<dbReference type="EMBL" id="WWBZ02000040">
    <property type="protein sequence ID" value="KAF4305868.1"/>
    <property type="molecule type" value="Genomic_DNA"/>
</dbReference>
<dbReference type="EMBL" id="WWBZ02000082">
    <property type="protein sequence ID" value="KAF4301264.1"/>
    <property type="molecule type" value="Genomic_DNA"/>
</dbReference>
<evidence type="ECO:0000313" key="3">
    <source>
        <dbReference type="Proteomes" id="UP000572817"/>
    </source>
</evidence>
<organism evidence="2 3">
    <name type="scientific">Botryosphaeria dothidea</name>
    <dbReference type="NCBI Taxonomy" id="55169"/>
    <lineage>
        <taxon>Eukaryota</taxon>
        <taxon>Fungi</taxon>
        <taxon>Dikarya</taxon>
        <taxon>Ascomycota</taxon>
        <taxon>Pezizomycotina</taxon>
        <taxon>Dothideomycetes</taxon>
        <taxon>Dothideomycetes incertae sedis</taxon>
        <taxon>Botryosphaeriales</taxon>
        <taxon>Botryosphaeriaceae</taxon>
        <taxon>Botryosphaeria</taxon>
    </lineage>
</organism>